<proteinExistence type="predicted"/>
<dbReference type="EMBL" id="CAJVQC010016875">
    <property type="protein sequence ID" value="CAG8680491.1"/>
    <property type="molecule type" value="Genomic_DNA"/>
</dbReference>
<sequence length="80" mass="9280">MSTLSTTKPDTVDLDHFYNKHRNSFEPNSTLFLYQDNTEQQQLLTDDTYQQPSQQSQIANNQNSTADQVKPTLDWLAKFP</sequence>
<protein>
    <submittedName>
        <fullName evidence="1">8626_t:CDS:1</fullName>
    </submittedName>
</protein>
<feature type="non-terminal residue" evidence="1">
    <location>
        <position position="80"/>
    </location>
</feature>
<comment type="caution">
    <text evidence="1">The sequence shown here is derived from an EMBL/GenBank/DDBJ whole genome shotgun (WGS) entry which is preliminary data.</text>
</comment>
<keyword evidence="2" id="KW-1185">Reference proteome</keyword>
<dbReference type="Proteomes" id="UP000789920">
    <property type="component" value="Unassembled WGS sequence"/>
</dbReference>
<evidence type="ECO:0000313" key="2">
    <source>
        <dbReference type="Proteomes" id="UP000789920"/>
    </source>
</evidence>
<organism evidence="1 2">
    <name type="scientific">Racocetra persica</name>
    <dbReference type="NCBI Taxonomy" id="160502"/>
    <lineage>
        <taxon>Eukaryota</taxon>
        <taxon>Fungi</taxon>
        <taxon>Fungi incertae sedis</taxon>
        <taxon>Mucoromycota</taxon>
        <taxon>Glomeromycotina</taxon>
        <taxon>Glomeromycetes</taxon>
        <taxon>Diversisporales</taxon>
        <taxon>Gigasporaceae</taxon>
        <taxon>Racocetra</taxon>
    </lineage>
</organism>
<gene>
    <name evidence="1" type="ORF">RPERSI_LOCUS9093</name>
</gene>
<reference evidence="1" key="1">
    <citation type="submission" date="2021-06" db="EMBL/GenBank/DDBJ databases">
        <authorList>
            <person name="Kallberg Y."/>
            <person name="Tangrot J."/>
            <person name="Rosling A."/>
        </authorList>
    </citation>
    <scope>NUCLEOTIDE SEQUENCE</scope>
    <source>
        <strain evidence="1">MA461A</strain>
    </source>
</reference>
<accession>A0ACA9P251</accession>
<name>A0ACA9P251_9GLOM</name>
<evidence type="ECO:0000313" key="1">
    <source>
        <dbReference type="EMBL" id="CAG8680491.1"/>
    </source>
</evidence>